<dbReference type="InterPro" id="IPR018356">
    <property type="entry name" value="Tscrpt_reg_HTH_DeoR_CS"/>
</dbReference>
<dbReference type="EMBL" id="MCGH01000002">
    <property type="protein sequence ID" value="ODM05114.1"/>
    <property type="molecule type" value="Genomic_DNA"/>
</dbReference>
<dbReference type="Proteomes" id="UP000094067">
    <property type="component" value="Unassembled WGS sequence"/>
</dbReference>
<name>A0A1E3A8L1_9FIRM</name>
<evidence type="ECO:0000256" key="1">
    <source>
        <dbReference type="ARBA" id="ARBA00023015"/>
    </source>
</evidence>
<dbReference type="RefSeq" id="WP_069151490.1">
    <property type="nucleotide sequence ID" value="NZ_MCGH01000002.1"/>
</dbReference>
<organism evidence="6 7">
    <name type="scientific">Eisenbergiella tayi</name>
    <dbReference type="NCBI Taxonomy" id="1432052"/>
    <lineage>
        <taxon>Bacteria</taxon>
        <taxon>Bacillati</taxon>
        <taxon>Bacillota</taxon>
        <taxon>Clostridia</taxon>
        <taxon>Lachnospirales</taxon>
        <taxon>Lachnospiraceae</taxon>
        <taxon>Eisenbergiella</taxon>
    </lineage>
</organism>
<dbReference type="GO" id="GO:0003700">
    <property type="term" value="F:DNA-binding transcription factor activity"/>
    <property type="evidence" value="ECO:0007669"/>
    <property type="project" value="InterPro"/>
</dbReference>
<dbReference type="InterPro" id="IPR036390">
    <property type="entry name" value="WH_DNA-bd_sf"/>
</dbReference>
<protein>
    <submittedName>
        <fullName evidence="6">Glucitol operon repressor</fullName>
    </submittedName>
</protein>
<sequence>MFANERRIQITEMLNRRSSVTVNELTDTFQVSLETIRRDLEYLEKQGALKRVHGGAVTVHKMQNYISLSSRVSEHREEKRKLALASLPFIHEEDRIALDTGSTSFELASLLCERFSRLTIVTNSLEVFQILSGKEGFQTILTGGFYMPGEKTFYGHLALDMIKQLHVSKFFLAPSAISLDFGISDHIHEMIAVQRALIAISDQIIVQADSSKFETCAALKVCDLNPRFLYFTDSGLPDEIAEAYRKAGLQITKC</sequence>
<comment type="caution">
    <text evidence="6">The sequence shown here is derived from an EMBL/GenBank/DDBJ whole genome shotgun (WGS) entry which is preliminary data.</text>
</comment>
<dbReference type="SUPFAM" id="SSF46785">
    <property type="entry name" value="Winged helix' DNA-binding domain"/>
    <property type="match status" value="1"/>
</dbReference>
<dbReference type="InterPro" id="IPR037171">
    <property type="entry name" value="NagB/RpiA_transferase-like"/>
</dbReference>
<feature type="domain" description="HTH deoR-type" evidence="5">
    <location>
        <begin position="3"/>
        <end position="58"/>
    </location>
</feature>
<keyword evidence="3" id="KW-0804">Transcription</keyword>
<evidence type="ECO:0000313" key="6">
    <source>
        <dbReference type="EMBL" id="ODM05114.1"/>
    </source>
</evidence>
<dbReference type="GO" id="GO:0003677">
    <property type="term" value="F:DNA binding"/>
    <property type="evidence" value="ECO:0007669"/>
    <property type="project" value="UniProtKB-KW"/>
</dbReference>
<dbReference type="InterPro" id="IPR050313">
    <property type="entry name" value="Carb_Metab_HTH_regulators"/>
</dbReference>
<dbReference type="PRINTS" id="PR00037">
    <property type="entry name" value="HTHLACR"/>
</dbReference>
<dbReference type="PATRIC" id="fig|1432052.4.peg.1123"/>
<dbReference type="PROSITE" id="PS50987">
    <property type="entry name" value="HTH_ARSR_2"/>
    <property type="match status" value="1"/>
</dbReference>
<evidence type="ECO:0000313" key="7">
    <source>
        <dbReference type="Proteomes" id="UP000094067"/>
    </source>
</evidence>
<keyword evidence="2" id="KW-0238">DNA-binding</keyword>
<dbReference type="PANTHER" id="PTHR30363:SF44">
    <property type="entry name" value="AGA OPERON TRANSCRIPTIONAL REPRESSOR-RELATED"/>
    <property type="match status" value="1"/>
</dbReference>
<dbReference type="Pfam" id="PF08220">
    <property type="entry name" value="HTH_DeoR"/>
    <property type="match status" value="1"/>
</dbReference>
<proteinExistence type="predicted"/>
<dbReference type="Pfam" id="PF00455">
    <property type="entry name" value="DeoRC"/>
    <property type="match status" value="1"/>
</dbReference>
<dbReference type="PROSITE" id="PS00894">
    <property type="entry name" value="HTH_DEOR_1"/>
    <property type="match status" value="1"/>
</dbReference>
<gene>
    <name evidence="6" type="primary">srlR</name>
    <name evidence="6" type="ORF">BEI61_00997</name>
</gene>
<evidence type="ECO:0000259" key="5">
    <source>
        <dbReference type="PROSITE" id="PS51000"/>
    </source>
</evidence>
<dbReference type="PROSITE" id="PS51000">
    <property type="entry name" value="HTH_DEOR_2"/>
    <property type="match status" value="1"/>
</dbReference>
<dbReference type="SUPFAM" id="SSF100950">
    <property type="entry name" value="NagB/RpiA/CoA transferase-like"/>
    <property type="match status" value="1"/>
</dbReference>
<dbReference type="InterPro" id="IPR001845">
    <property type="entry name" value="HTH_ArsR_DNA-bd_dom"/>
</dbReference>
<dbReference type="InterPro" id="IPR001034">
    <property type="entry name" value="DeoR_HTH"/>
</dbReference>
<evidence type="ECO:0000259" key="4">
    <source>
        <dbReference type="PROSITE" id="PS50987"/>
    </source>
</evidence>
<reference evidence="6 7" key="1">
    <citation type="submission" date="2016-07" db="EMBL/GenBank/DDBJ databases">
        <title>Characterization of isolates of Eisenbergiella tayi derived from blood cultures, using whole genome sequencing.</title>
        <authorList>
            <person name="Burdz T."/>
            <person name="Wiebe D."/>
            <person name="Huynh C."/>
            <person name="Bernard K."/>
        </authorList>
    </citation>
    <scope>NUCLEOTIDE SEQUENCE [LARGE SCALE GENOMIC DNA]</scope>
    <source>
        <strain evidence="6 7">NML 110608</strain>
    </source>
</reference>
<dbReference type="InterPro" id="IPR036388">
    <property type="entry name" value="WH-like_DNA-bd_sf"/>
</dbReference>
<feature type="domain" description="HTH arsR-type" evidence="4">
    <location>
        <begin position="1"/>
        <end position="80"/>
    </location>
</feature>
<accession>A0A1E3A8L1</accession>
<evidence type="ECO:0000256" key="3">
    <source>
        <dbReference type="ARBA" id="ARBA00023163"/>
    </source>
</evidence>
<keyword evidence="1" id="KW-0805">Transcription regulation</keyword>
<dbReference type="InterPro" id="IPR014036">
    <property type="entry name" value="DeoR-like_C"/>
</dbReference>
<evidence type="ECO:0000256" key="2">
    <source>
        <dbReference type="ARBA" id="ARBA00023125"/>
    </source>
</evidence>
<dbReference type="AlphaFoldDB" id="A0A1E3A8L1"/>
<dbReference type="Gene3D" id="1.10.10.10">
    <property type="entry name" value="Winged helix-like DNA-binding domain superfamily/Winged helix DNA-binding domain"/>
    <property type="match status" value="1"/>
</dbReference>
<dbReference type="SMART" id="SM00420">
    <property type="entry name" value="HTH_DEOR"/>
    <property type="match status" value="1"/>
</dbReference>
<dbReference type="PANTHER" id="PTHR30363">
    <property type="entry name" value="HTH-TYPE TRANSCRIPTIONAL REGULATOR SRLR-RELATED"/>
    <property type="match status" value="1"/>
</dbReference>
<dbReference type="SMART" id="SM01134">
    <property type="entry name" value="DeoRC"/>
    <property type="match status" value="1"/>
</dbReference>